<protein>
    <submittedName>
        <fullName evidence="1">Uncharacterized protein</fullName>
    </submittedName>
</protein>
<evidence type="ECO:0000313" key="1">
    <source>
        <dbReference type="EMBL" id="KAJ2890448.1"/>
    </source>
</evidence>
<keyword evidence="2" id="KW-1185">Reference proteome</keyword>
<dbReference type="EMBL" id="JANBVB010001351">
    <property type="protein sequence ID" value="KAJ2890448.1"/>
    <property type="molecule type" value="Genomic_DNA"/>
</dbReference>
<gene>
    <name evidence="1" type="ORF">IWW38_004124</name>
</gene>
<comment type="caution">
    <text evidence="1">The sequence shown here is derived from an EMBL/GenBank/DDBJ whole genome shotgun (WGS) entry which is preliminary data.</text>
</comment>
<accession>A0ACC1M0F1</accession>
<name>A0ACC1M0F1_9FUNG</name>
<evidence type="ECO:0000313" key="2">
    <source>
        <dbReference type="Proteomes" id="UP001139981"/>
    </source>
</evidence>
<organism evidence="1 2">
    <name type="scientific">Coemansia aciculifera</name>
    <dbReference type="NCBI Taxonomy" id="417176"/>
    <lineage>
        <taxon>Eukaryota</taxon>
        <taxon>Fungi</taxon>
        <taxon>Fungi incertae sedis</taxon>
        <taxon>Zoopagomycota</taxon>
        <taxon>Kickxellomycotina</taxon>
        <taxon>Kickxellomycetes</taxon>
        <taxon>Kickxellales</taxon>
        <taxon>Kickxellaceae</taxon>
        <taxon>Coemansia</taxon>
    </lineage>
</organism>
<dbReference type="Proteomes" id="UP001139981">
    <property type="component" value="Unassembled WGS sequence"/>
</dbReference>
<sequence>MTMISSAANPSNTQLVAQMIQTSLSIMVGLFASSFVIYPQGKKHSALITV</sequence>
<reference evidence="1" key="1">
    <citation type="submission" date="2022-07" db="EMBL/GenBank/DDBJ databases">
        <title>Phylogenomic reconstructions and comparative analyses of Kickxellomycotina fungi.</title>
        <authorList>
            <person name="Reynolds N.K."/>
            <person name="Stajich J.E."/>
            <person name="Barry K."/>
            <person name="Grigoriev I.V."/>
            <person name="Crous P."/>
            <person name="Smith M.E."/>
        </authorList>
    </citation>
    <scope>NUCLEOTIDE SEQUENCE</scope>
    <source>
        <strain evidence="1">CBS 190363</strain>
    </source>
</reference>
<proteinExistence type="predicted"/>